<dbReference type="PANTHER" id="PTHR43235:SF1">
    <property type="entry name" value="GLUTAMINE AMIDOTRANSFERASE PB2B2.05-RELATED"/>
    <property type="match status" value="1"/>
</dbReference>
<accession>A0A0D9YBJ6</accession>
<keyword evidence="2" id="KW-1185">Reference proteome</keyword>
<evidence type="ECO:0000313" key="2">
    <source>
        <dbReference type="Proteomes" id="UP000026961"/>
    </source>
</evidence>
<reference evidence="1" key="3">
    <citation type="submission" date="2018-05" db="EMBL/GenBank/DDBJ databases">
        <title>OgluRS3 (Oryza glumaepatula Reference Sequence Version 3).</title>
        <authorList>
            <person name="Zhang J."/>
            <person name="Kudrna D."/>
            <person name="Lee S."/>
            <person name="Talag J."/>
            <person name="Welchert J."/>
            <person name="Wing R.A."/>
        </authorList>
    </citation>
    <scope>NUCLEOTIDE SEQUENCE [LARGE SCALE GENOMIC DNA]</scope>
</reference>
<dbReference type="Proteomes" id="UP000026961">
    <property type="component" value="Chromosome 1"/>
</dbReference>
<evidence type="ECO:0000313" key="1">
    <source>
        <dbReference type="EnsemblPlants" id="OGLUM01G26040.1"/>
    </source>
</evidence>
<dbReference type="HOGENOM" id="CLU_1236704_0_0_1"/>
<dbReference type="PANTHER" id="PTHR43235">
    <property type="entry name" value="GLUTAMINE AMIDOTRANSFERASE PB2B2.05-RELATED"/>
    <property type="match status" value="1"/>
</dbReference>
<dbReference type="AlphaFoldDB" id="A0A0D9YBJ6"/>
<dbReference type="STRING" id="40148.A0A0D9YBJ6"/>
<organism evidence="1">
    <name type="scientific">Oryza glumipatula</name>
    <dbReference type="NCBI Taxonomy" id="40148"/>
    <lineage>
        <taxon>Eukaryota</taxon>
        <taxon>Viridiplantae</taxon>
        <taxon>Streptophyta</taxon>
        <taxon>Embryophyta</taxon>
        <taxon>Tracheophyta</taxon>
        <taxon>Spermatophyta</taxon>
        <taxon>Magnoliopsida</taxon>
        <taxon>Liliopsida</taxon>
        <taxon>Poales</taxon>
        <taxon>Poaceae</taxon>
        <taxon>BOP clade</taxon>
        <taxon>Oryzoideae</taxon>
        <taxon>Oryzeae</taxon>
        <taxon>Oryzinae</taxon>
        <taxon>Oryza</taxon>
    </lineage>
</organism>
<protein>
    <submittedName>
        <fullName evidence="1">Uncharacterized protein</fullName>
    </submittedName>
</protein>
<dbReference type="Gramene" id="OGLUM01G26040.1">
    <property type="protein sequence ID" value="OGLUM01G26040.1"/>
    <property type="gene ID" value="OGLUM01G26040"/>
</dbReference>
<dbReference type="EnsemblPlants" id="OGLUM01G26040.1">
    <property type="protein sequence ID" value="OGLUM01G26040.1"/>
    <property type="gene ID" value="OGLUM01G26040"/>
</dbReference>
<dbReference type="GO" id="GO:0005829">
    <property type="term" value="C:cytosol"/>
    <property type="evidence" value="ECO:0007669"/>
    <property type="project" value="TreeGrafter"/>
</dbReference>
<sequence>MCGRLACWCSVRYKYESSTVHGQHRPGCDRLIPFLAANIEHHAREIIRSFHENAATSLRHTCIFTKFTGEAFDPLHLSGHMGSKTAIRPKSTATEMMKPAMASCKDIAKEHTQNGASIVEVLKLHKIHGACCTTKAELTLAGVHTLLDSFEPIHDVLLCQGEDVDPSAVAEFVHTVVAYREKLATAAAVSHCALALPKLNQKMEKQCKVLVRSYSLAKNLCLRR</sequence>
<dbReference type="InterPro" id="IPR044668">
    <property type="entry name" value="PuuD-like"/>
</dbReference>
<proteinExistence type="predicted"/>
<name>A0A0D9YBJ6_9ORYZ</name>
<reference evidence="1" key="2">
    <citation type="submission" date="2015-04" db="UniProtKB">
        <authorList>
            <consortium name="EnsemblPlants"/>
        </authorList>
    </citation>
    <scope>IDENTIFICATION</scope>
</reference>
<reference evidence="1" key="1">
    <citation type="submission" date="2013-08" db="EMBL/GenBank/DDBJ databases">
        <title>Oryza genome evolution.</title>
        <authorList>
            <person name="Wing R.A."/>
            <person name="Panaud O."/>
            <person name="Oliveira A.C."/>
        </authorList>
    </citation>
    <scope>NUCLEOTIDE SEQUENCE</scope>
</reference>
<dbReference type="GO" id="GO:0016811">
    <property type="term" value="F:hydrolase activity, acting on carbon-nitrogen (but not peptide) bonds, in linear amides"/>
    <property type="evidence" value="ECO:0007669"/>
    <property type="project" value="InterPro"/>
</dbReference>